<name>A0A6J5JY49_9GAMM</name>
<feature type="transmembrane region" description="Helical" evidence="1">
    <location>
        <begin position="107"/>
        <end position="131"/>
    </location>
</feature>
<sequence length="269" mass="31871">MNINNAYVIAKKEFGFNIKNHWFLLSSVIFCFLNFIIIYFGEIISGDYSQTDIRSLSLSIIHLQMYLIPLFSFILSYDAILSERESGVLDLILSYRVTLLEVMFGKLLGNCIVFTISFLLGFLPVFLYLYFLGIKFLVLFKFVLVSIWLSFIFNSFALYVSNSSKDRTFVILLSIFIWLFFIFVYDIIFTFFVVLFYGSISNYFLNFLLFFNPAEMFRLISIFYFIPNDITDLFGINVSSFNNFYVCLSMFIWVVFVFFSFLFFYFEKK</sequence>
<proteinExistence type="predicted"/>
<dbReference type="PANTHER" id="PTHR43471:SF1">
    <property type="entry name" value="ABC TRANSPORTER PERMEASE PROTEIN NOSY-RELATED"/>
    <property type="match status" value="1"/>
</dbReference>
<dbReference type="KEGG" id="acil:ESZ_00261"/>
<dbReference type="GO" id="GO:0140359">
    <property type="term" value="F:ABC-type transporter activity"/>
    <property type="evidence" value="ECO:0007669"/>
    <property type="project" value="InterPro"/>
</dbReference>
<evidence type="ECO:0000256" key="1">
    <source>
        <dbReference type="SAM" id="Phobius"/>
    </source>
</evidence>
<organism evidence="2 3">
    <name type="scientific">Candidatus Azoamicus ciliaticola</name>
    <dbReference type="NCBI Taxonomy" id="2652803"/>
    <lineage>
        <taxon>Bacteria</taxon>
        <taxon>Pseudomonadati</taxon>
        <taxon>Pseudomonadota</taxon>
        <taxon>Gammaproteobacteria</taxon>
        <taxon>Candidatus Azoamicaceae</taxon>
        <taxon>Candidatus Azoamicus</taxon>
    </lineage>
</organism>
<dbReference type="Pfam" id="PF12679">
    <property type="entry name" value="ABC2_membrane_2"/>
    <property type="match status" value="1"/>
</dbReference>
<keyword evidence="1" id="KW-0472">Membrane</keyword>
<feature type="transmembrane region" description="Helical" evidence="1">
    <location>
        <begin position="171"/>
        <end position="197"/>
    </location>
</feature>
<dbReference type="Proteomes" id="UP000509549">
    <property type="component" value="Chromosome"/>
</dbReference>
<feature type="transmembrane region" description="Helical" evidence="1">
    <location>
        <begin position="204"/>
        <end position="226"/>
    </location>
</feature>
<dbReference type="EMBL" id="LR794158">
    <property type="protein sequence ID" value="CAB3976452.1"/>
    <property type="molecule type" value="Genomic_DNA"/>
</dbReference>
<keyword evidence="1" id="KW-0812">Transmembrane</keyword>
<evidence type="ECO:0000313" key="2">
    <source>
        <dbReference type="EMBL" id="CAB3976452.1"/>
    </source>
</evidence>
<dbReference type="RefSeq" id="WP_176604979.1">
    <property type="nucleotide sequence ID" value="NZ_LR794158.1"/>
</dbReference>
<protein>
    <submittedName>
        <fullName evidence="2">Putative ABC transporter permease protein NosY</fullName>
    </submittedName>
</protein>
<evidence type="ECO:0000313" key="3">
    <source>
        <dbReference type="Proteomes" id="UP000509549"/>
    </source>
</evidence>
<dbReference type="AlphaFoldDB" id="A0A6J5JY49"/>
<dbReference type="GO" id="GO:0005886">
    <property type="term" value="C:plasma membrane"/>
    <property type="evidence" value="ECO:0007669"/>
    <property type="project" value="UniProtKB-SubCell"/>
</dbReference>
<feature type="transmembrane region" description="Helical" evidence="1">
    <location>
        <begin position="22"/>
        <end position="44"/>
    </location>
</feature>
<keyword evidence="3" id="KW-1185">Reference proteome</keyword>
<feature type="transmembrane region" description="Helical" evidence="1">
    <location>
        <begin position="246"/>
        <end position="266"/>
    </location>
</feature>
<keyword evidence="1" id="KW-1133">Transmembrane helix</keyword>
<accession>A0A6J5JY49</accession>
<feature type="transmembrane region" description="Helical" evidence="1">
    <location>
        <begin position="138"/>
        <end position="159"/>
    </location>
</feature>
<gene>
    <name evidence="2" type="primary">nosY</name>
    <name evidence="2" type="ORF">ESZ_00261</name>
</gene>
<dbReference type="PANTHER" id="PTHR43471">
    <property type="entry name" value="ABC TRANSPORTER PERMEASE"/>
    <property type="match status" value="1"/>
</dbReference>
<reference evidence="2 3" key="1">
    <citation type="submission" date="2020-04" db="EMBL/GenBank/DDBJ databases">
        <authorList>
            <person name="Graf S J."/>
        </authorList>
    </citation>
    <scope>NUCLEOTIDE SEQUENCE [LARGE SCALE GENOMIC DNA]</scope>
    <source>
        <strain evidence="2">1</strain>
    </source>
</reference>